<dbReference type="AlphaFoldDB" id="A9V2B2"/>
<sequence length="159" mass="17821">MAADAEDLVPLMSQYGLAGSGDEDLDQEHVDDHAFLLDSQNFRGNSEQELALQRQLAPRHVWKNASELFPGLLTYTFPVCVFDEFRIGLSYLLVVYTRISLSPITLGVLASKHDGLVRDIVDTYSFDAHSNSFEVKIMSHRCINPLRVSMTFPVDSRTG</sequence>
<reference evidence="1 2" key="1">
    <citation type="journal article" date="2008" name="Nature">
        <title>The genome of the choanoflagellate Monosiga brevicollis and the origin of metazoans.</title>
        <authorList>
            <consortium name="JGI Sequencing"/>
            <person name="King N."/>
            <person name="Westbrook M.J."/>
            <person name="Young S.L."/>
            <person name="Kuo A."/>
            <person name="Abedin M."/>
            <person name="Chapman J."/>
            <person name="Fairclough S."/>
            <person name="Hellsten U."/>
            <person name="Isogai Y."/>
            <person name="Letunic I."/>
            <person name="Marr M."/>
            <person name="Pincus D."/>
            <person name="Putnam N."/>
            <person name="Rokas A."/>
            <person name="Wright K.J."/>
            <person name="Zuzow R."/>
            <person name="Dirks W."/>
            <person name="Good M."/>
            <person name="Goodstein D."/>
            <person name="Lemons D."/>
            <person name="Li W."/>
            <person name="Lyons J.B."/>
            <person name="Morris A."/>
            <person name="Nichols S."/>
            <person name="Richter D.J."/>
            <person name="Salamov A."/>
            <person name="Bork P."/>
            <person name="Lim W.A."/>
            <person name="Manning G."/>
            <person name="Miller W.T."/>
            <person name="McGinnis W."/>
            <person name="Shapiro H."/>
            <person name="Tjian R."/>
            <person name="Grigoriev I.V."/>
            <person name="Rokhsar D."/>
        </authorList>
    </citation>
    <scope>NUCLEOTIDE SEQUENCE [LARGE SCALE GENOMIC DNA]</scope>
    <source>
        <strain evidence="2">MX1 / ATCC 50154</strain>
    </source>
</reference>
<accession>A9V2B2</accession>
<evidence type="ECO:0000313" key="2">
    <source>
        <dbReference type="Proteomes" id="UP000001357"/>
    </source>
</evidence>
<proteinExistence type="predicted"/>
<dbReference type="GeneID" id="5892142"/>
<dbReference type="EMBL" id="CH991555">
    <property type="protein sequence ID" value="EDQ88344.1"/>
    <property type="molecule type" value="Genomic_DNA"/>
</dbReference>
<dbReference type="InParanoid" id="A9V2B2"/>
<name>A9V2B2_MONBE</name>
<evidence type="ECO:0000313" key="1">
    <source>
        <dbReference type="EMBL" id="EDQ88344.1"/>
    </source>
</evidence>
<protein>
    <submittedName>
        <fullName evidence="1">Uncharacterized protein</fullName>
    </submittedName>
</protein>
<dbReference type="KEGG" id="mbr:MONBRDRAFT_37532"/>
<organism evidence="1 2">
    <name type="scientific">Monosiga brevicollis</name>
    <name type="common">Choanoflagellate</name>
    <dbReference type="NCBI Taxonomy" id="81824"/>
    <lineage>
        <taxon>Eukaryota</taxon>
        <taxon>Choanoflagellata</taxon>
        <taxon>Craspedida</taxon>
        <taxon>Salpingoecidae</taxon>
        <taxon>Monosiga</taxon>
    </lineage>
</organism>
<keyword evidence="2" id="KW-1185">Reference proteome</keyword>
<gene>
    <name evidence="1" type="ORF">MONBRDRAFT_37532</name>
</gene>
<dbReference type="Proteomes" id="UP000001357">
    <property type="component" value="Unassembled WGS sequence"/>
</dbReference>
<dbReference type="RefSeq" id="XP_001746937.1">
    <property type="nucleotide sequence ID" value="XM_001746885.1"/>
</dbReference>